<dbReference type="PANTHER" id="PTHR42848">
    <property type="match status" value="1"/>
</dbReference>
<sequence>MARDELLDPHLGAQDPPVDALNPTPEEQPTEPGLRPRTLEEFVGQRELKERLRIILEAARRRGAASDHLLFAGPPGLGKTTLAGIVATEVGSTMQVTSGPALERAGDLAAILTKIGSGDVLFIDEIHRLPRAVEEVLYPAIEDFQLDIVLGKGPAARSIRLDLPEFTLVGATTRTGLITGPLRDRFGLVARLDYYEPADLQSIVERTATIIDAPLSTDGAREIARRSRGTPRIANRLLRRVQDYADVEADGNIDADVAQRGLAVFGIDGLGLDKVDRAILDSIVRRFAGGPVGLSTLAIAVAEPTETVEDVHEPFLIQQGLLMRTPRGRVATPAAWTHLGLTPPEEAPGPASLFRRQEWNTDSG</sequence>
<dbReference type="GO" id="GO:0006310">
    <property type="term" value="P:DNA recombination"/>
    <property type="evidence" value="ECO:0007669"/>
    <property type="project" value="UniProtKB-UniRule"/>
</dbReference>
<keyword evidence="4 9" id="KW-0378">Hydrolase</keyword>
<reference evidence="12 13" key="1">
    <citation type="journal article" date="2013" name="ISME J.">
        <title>Metabolic model for the filamentous 'Candidatus Microthrix parvicella' based on genomic and metagenomic analyses.</title>
        <authorList>
            <person name="Jon McIlroy S."/>
            <person name="Kristiansen R."/>
            <person name="Albertsen M."/>
            <person name="Michael Karst S."/>
            <person name="Rossetti S."/>
            <person name="Lund Nielsen J."/>
            <person name="Tandoi V."/>
            <person name="James Seviour R."/>
            <person name="Nielsen P.H."/>
        </authorList>
    </citation>
    <scope>NUCLEOTIDE SEQUENCE [LARGE SCALE GENOMIC DNA]</scope>
    <source>
        <strain evidence="12 13">RN1</strain>
    </source>
</reference>
<dbReference type="NCBIfam" id="NF000868">
    <property type="entry name" value="PRK00080.1"/>
    <property type="match status" value="1"/>
</dbReference>
<dbReference type="GO" id="GO:0006281">
    <property type="term" value="P:DNA repair"/>
    <property type="evidence" value="ECO:0007669"/>
    <property type="project" value="UniProtKB-UniRule"/>
</dbReference>
<dbReference type="InterPro" id="IPR027417">
    <property type="entry name" value="P-loop_NTPase"/>
</dbReference>
<accession>R4Z2K9</accession>
<organism evidence="12 13">
    <name type="scientific">Candidatus Neomicrothrix parvicella RN1</name>
    <dbReference type="NCBI Taxonomy" id="1229780"/>
    <lineage>
        <taxon>Bacteria</taxon>
        <taxon>Bacillati</taxon>
        <taxon>Actinomycetota</taxon>
        <taxon>Acidimicrobiia</taxon>
        <taxon>Acidimicrobiales</taxon>
        <taxon>Microthrixaceae</taxon>
        <taxon>Candidatus Neomicrothrix</taxon>
    </lineage>
</organism>
<proteinExistence type="inferred from homology"/>
<evidence type="ECO:0000313" key="12">
    <source>
        <dbReference type="EMBL" id="CCM64968.1"/>
    </source>
</evidence>
<comment type="function">
    <text evidence="9">The RuvA-RuvB-RuvC complex processes Holliday junction (HJ) DNA during genetic recombination and DNA repair, while the RuvA-RuvB complex plays an important role in the rescue of blocked DNA replication forks via replication fork reversal (RFR). RuvA specifically binds to HJ cruciform DNA, conferring on it an open structure. The RuvB hexamer acts as an ATP-dependent pump, pulling dsDNA into and through the RuvAB complex. RuvB forms 2 homohexamers on either side of HJ DNA bound by 1 or 2 RuvA tetramers; 4 subunits per hexamer contact DNA at a time. Coordinated motions by a converter formed by DNA-disengaged RuvB subunits stimulates ATP hydrolysis and nucleotide exchange. Immobilization of the converter enables RuvB to convert the ATP-contained energy into a lever motion, pulling 2 nucleotides of DNA out of the RuvA tetramer per ATP hydrolyzed, thus driving DNA branch migration. The RuvB motors rotate together with the DNA substrate, which together with the progressing nucleotide cycle form the mechanistic basis for DNA recombination by continuous HJ branch migration. Branch migration allows RuvC to scan DNA until it finds its consensus sequence, where it cleaves and resolves cruciform DNA.</text>
</comment>
<evidence type="ECO:0000256" key="9">
    <source>
        <dbReference type="HAMAP-Rule" id="MF_00016"/>
    </source>
</evidence>
<keyword evidence="5 9" id="KW-0067">ATP-binding</keyword>
<feature type="binding site" evidence="9">
    <location>
        <position position="80"/>
    </location>
    <ligand>
        <name>ATP</name>
        <dbReference type="ChEBI" id="CHEBI:30616"/>
    </ligand>
</feature>
<name>R4Z2K9_9ACTN</name>
<keyword evidence="2 9" id="KW-0547">Nucleotide-binding</keyword>
<keyword evidence="8 9" id="KW-0234">DNA repair</keyword>
<feature type="binding site" evidence="9">
    <location>
        <position position="80"/>
    </location>
    <ligand>
        <name>Mg(2+)</name>
        <dbReference type="ChEBI" id="CHEBI:18420"/>
    </ligand>
</feature>
<dbReference type="Gene3D" id="1.10.10.10">
    <property type="entry name" value="Winged helix-like DNA-binding domain superfamily/Winged helix DNA-binding domain"/>
    <property type="match status" value="1"/>
</dbReference>
<dbReference type="InterPro" id="IPR036388">
    <property type="entry name" value="WH-like_DNA-bd_sf"/>
</dbReference>
<feature type="binding site" evidence="9">
    <location>
        <position position="329"/>
    </location>
    <ligand>
        <name>DNA</name>
        <dbReference type="ChEBI" id="CHEBI:16991"/>
    </ligand>
</feature>
<keyword evidence="6 9" id="KW-0238">DNA-binding</keyword>
<dbReference type="RefSeq" id="WP_012229344.1">
    <property type="nucleotide sequence ID" value="NZ_HG422565.1"/>
</dbReference>
<dbReference type="InterPro" id="IPR004605">
    <property type="entry name" value="DNA_helicase_Holl-junc_RuvB"/>
</dbReference>
<comment type="subunit">
    <text evidence="9">Homohexamer. Forms an RuvA(8)-RuvB(12)-Holliday junction (HJ) complex. HJ DNA is sandwiched between 2 RuvA tetramers; dsDNA enters through RuvA and exits via RuvB. An RuvB hexamer assembles on each DNA strand where it exits the tetramer. Each RuvB hexamer is contacted by two RuvA subunits (via domain III) on 2 adjacent RuvB subunits; this complex drives branch migration. In the full resolvosome a probable DNA-RuvA(4)-RuvB(12)-RuvC(2) complex forms which resolves the HJ.</text>
</comment>
<evidence type="ECO:0000256" key="8">
    <source>
        <dbReference type="ARBA" id="ARBA00023204"/>
    </source>
</evidence>
<dbReference type="GO" id="GO:0048476">
    <property type="term" value="C:Holliday junction resolvase complex"/>
    <property type="evidence" value="ECO:0007669"/>
    <property type="project" value="UniProtKB-UniRule"/>
</dbReference>
<dbReference type="GO" id="GO:0005737">
    <property type="term" value="C:cytoplasm"/>
    <property type="evidence" value="ECO:0007669"/>
    <property type="project" value="UniProtKB-SubCell"/>
</dbReference>
<feature type="region of interest" description="Head domain (RuvB-H)" evidence="9">
    <location>
        <begin position="269"/>
        <end position="364"/>
    </location>
</feature>
<evidence type="ECO:0000313" key="13">
    <source>
        <dbReference type="Proteomes" id="UP000018291"/>
    </source>
</evidence>
<dbReference type="SUPFAM" id="SSF52540">
    <property type="entry name" value="P-loop containing nucleoside triphosphate hydrolases"/>
    <property type="match status" value="1"/>
</dbReference>
<feature type="binding site" evidence="9">
    <location>
        <position position="79"/>
    </location>
    <ligand>
        <name>ATP</name>
        <dbReference type="ChEBI" id="CHEBI:30616"/>
    </ligand>
</feature>
<feature type="domain" description="AAA+ ATPase" evidence="11">
    <location>
        <begin position="65"/>
        <end position="196"/>
    </location>
</feature>
<dbReference type="NCBIfam" id="TIGR00635">
    <property type="entry name" value="ruvB"/>
    <property type="match status" value="1"/>
</dbReference>
<comment type="caution">
    <text evidence="12">The sequence shown here is derived from an EMBL/GenBank/DDBJ whole genome shotgun (WGS) entry which is preliminary data.</text>
</comment>
<comment type="domain">
    <text evidence="9">Has 3 domains, the large (RuvB-L) and small ATPase (RuvB-S) domains and the C-terminal head (RuvB-H) domain. The head domain binds DNA, while the ATPase domains jointly bind ATP, ADP or are empty depending on the state of the subunit in the translocation cycle. During a single DNA translocation step the structure of each domain remains the same, but their relative positions change.</text>
</comment>
<keyword evidence="12" id="KW-0347">Helicase</keyword>
<dbReference type="Proteomes" id="UP000018291">
    <property type="component" value="Unassembled WGS sequence"/>
</dbReference>
<feature type="binding site" evidence="9">
    <location>
        <position position="232"/>
    </location>
    <ligand>
        <name>ATP</name>
        <dbReference type="ChEBI" id="CHEBI:30616"/>
    </ligand>
</feature>
<dbReference type="CDD" id="cd00009">
    <property type="entry name" value="AAA"/>
    <property type="match status" value="1"/>
</dbReference>
<feature type="binding site" evidence="9">
    <location>
        <position position="185"/>
    </location>
    <ligand>
        <name>ATP</name>
        <dbReference type="ChEBI" id="CHEBI:30616"/>
    </ligand>
</feature>
<dbReference type="InterPro" id="IPR036390">
    <property type="entry name" value="WH_DNA-bd_sf"/>
</dbReference>
<dbReference type="Pfam" id="PF05496">
    <property type="entry name" value="RuvB_N"/>
    <property type="match status" value="1"/>
</dbReference>
<keyword evidence="1 9" id="KW-0963">Cytoplasm</keyword>
<keyword evidence="13" id="KW-1185">Reference proteome</keyword>
<gene>
    <name evidence="9 12" type="primary">ruvB</name>
    <name evidence="12" type="ORF">BN381_50110</name>
</gene>
<feature type="binding site" evidence="9">
    <location>
        <position position="76"/>
    </location>
    <ligand>
        <name>ATP</name>
        <dbReference type="ChEBI" id="CHEBI:30616"/>
    </ligand>
</feature>
<dbReference type="HAMAP" id="MF_00016">
    <property type="entry name" value="DNA_HJ_migration_RuvB"/>
    <property type="match status" value="1"/>
</dbReference>
<feature type="binding site" evidence="9">
    <location>
        <position position="81"/>
    </location>
    <ligand>
        <name>ATP</name>
        <dbReference type="ChEBI" id="CHEBI:30616"/>
    </ligand>
</feature>
<dbReference type="AlphaFoldDB" id="R4Z2K9"/>
<feature type="binding site" evidence="9">
    <location>
        <position position="35"/>
    </location>
    <ligand>
        <name>ATP</name>
        <dbReference type="ChEBI" id="CHEBI:30616"/>
    </ligand>
</feature>
<feature type="binding site" evidence="9">
    <location>
        <position position="34"/>
    </location>
    <ligand>
        <name>ATP</name>
        <dbReference type="ChEBI" id="CHEBI:30616"/>
    </ligand>
</feature>
<dbReference type="SUPFAM" id="SSF46785">
    <property type="entry name" value="Winged helix' DNA-binding domain"/>
    <property type="match status" value="1"/>
</dbReference>
<feature type="binding site" evidence="9">
    <location>
        <position position="195"/>
    </location>
    <ligand>
        <name>ATP</name>
        <dbReference type="ChEBI" id="CHEBI:30616"/>
    </ligand>
</feature>
<dbReference type="GO" id="GO:0009378">
    <property type="term" value="F:four-way junction helicase activity"/>
    <property type="evidence" value="ECO:0007669"/>
    <property type="project" value="InterPro"/>
</dbReference>
<dbReference type="InterPro" id="IPR008823">
    <property type="entry name" value="RuvB_wg_C"/>
</dbReference>
<dbReference type="HOGENOM" id="CLU_055599_1_0_11"/>
<evidence type="ECO:0000256" key="7">
    <source>
        <dbReference type="ARBA" id="ARBA00023172"/>
    </source>
</evidence>
<evidence type="ECO:0000256" key="5">
    <source>
        <dbReference type="ARBA" id="ARBA00022840"/>
    </source>
</evidence>
<feature type="binding site" evidence="9">
    <location>
        <begin position="142"/>
        <end position="144"/>
    </location>
    <ligand>
        <name>ATP</name>
        <dbReference type="ChEBI" id="CHEBI:30616"/>
    </ligand>
</feature>
<comment type="caution">
    <text evidence="9">Lacks conserved residue(s) required for the propagation of feature annotation.</text>
</comment>
<dbReference type="Gene3D" id="1.10.8.60">
    <property type="match status" value="1"/>
</dbReference>
<evidence type="ECO:0000256" key="4">
    <source>
        <dbReference type="ARBA" id="ARBA00022801"/>
    </source>
</evidence>
<evidence type="ECO:0000256" key="10">
    <source>
        <dbReference type="SAM" id="MobiDB-lite"/>
    </source>
</evidence>
<protein>
    <recommendedName>
        <fullName evidence="9">Holliday junction branch migration complex subunit RuvB</fullName>
        <ecNumber evidence="9">3.6.4.-</ecNumber>
    </recommendedName>
</protein>
<dbReference type="SMART" id="SM00382">
    <property type="entry name" value="AAA"/>
    <property type="match status" value="1"/>
</dbReference>
<dbReference type="Pfam" id="PF05491">
    <property type="entry name" value="WHD_RuvB"/>
    <property type="match status" value="1"/>
</dbReference>
<dbReference type="Gene3D" id="3.40.50.300">
    <property type="entry name" value="P-loop containing nucleotide triphosphate hydrolases"/>
    <property type="match status" value="1"/>
</dbReference>
<comment type="subcellular location">
    <subcellularLocation>
        <location evidence="9">Cytoplasm</location>
    </subcellularLocation>
</comment>
<feature type="region of interest" description="Small ATPAse domain (RuvB-S)" evidence="9">
    <location>
        <begin position="196"/>
        <end position="266"/>
    </location>
</feature>
<feature type="binding site" evidence="9">
    <location>
        <position position="324"/>
    </location>
    <ligand>
        <name>DNA</name>
        <dbReference type="ChEBI" id="CHEBI:16991"/>
    </ligand>
</feature>
<evidence type="ECO:0000256" key="2">
    <source>
        <dbReference type="ARBA" id="ARBA00022741"/>
    </source>
</evidence>
<evidence type="ECO:0000256" key="1">
    <source>
        <dbReference type="ARBA" id="ARBA00022490"/>
    </source>
</evidence>
<dbReference type="eggNOG" id="COG2255">
    <property type="taxonomic scope" value="Bacteria"/>
</dbReference>
<dbReference type="STRING" id="1229780.BN381_50110"/>
<dbReference type="PANTHER" id="PTHR42848:SF1">
    <property type="entry name" value="HOLLIDAY JUNCTION BRANCH MIGRATION COMPLEX SUBUNIT RUVB"/>
    <property type="match status" value="1"/>
</dbReference>
<evidence type="ECO:0000256" key="3">
    <source>
        <dbReference type="ARBA" id="ARBA00022763"/>
    </source>
</evidence>
<dbReference type="InterPro" id="IPR041445">
    <property type="entry name" value="AAA_lid_4"/>
</dbReference>
<keyword evidence="7 9" id="KW-0233">DNA recombination</keyword>
<comment type="catalytic activity">
    <reaction evidence="9">
        <text>ATP + H2O = ADP + phosphate + H(+)</text>
        <dbReference type="Rhea" id="RHEA:13065"/>
        <dbReference type="ChEBI" id="CHEBI:15377"/>
        <dbReference type="ChEBI" id="CHEBI:15378"/>
        <dbReference type="ChEBI" id="CHEBI:30616"/>
        <dbReference type="ChEBI" id="CHEBI:43474"/>
        <dbReference type="ChEBI" id="CHEBI:456216"/>
    </reaction>
</comment>
<dbReference type="EMBL" id="CANL01000045">
    <property type="protein sequence ID" value="CCM64968.1"/>
    <property type="molecule type" value="Genomic_DNA"/>
</dbReference>
<dbReference type="InterPro" id="IPR008824">
    <property type="entry name" value="RuvB-like_N"/>
</dbReference>
<dbReference type="GO" id="GO:0016887">
    <property type="term" value="F:ATP hydrolysis activity"/>
    <property type="evidence" value="ECO:0007669"/>
    <property type="project" value="RHEA"/>
</dbReference>
<dbReference type="InterPro" id="IPR003593">
    <property type="entry name" value="AAA+_ATPase"/>
</dbReference>
<keyword evidence="3 9" id="KW-0227">DNA damage</keyword>
<dbReference type="GO" id="GO:0005524">
    <property type="term" value="F:ATP binding"/>
    <property type="evidence" value="ECO:0007669"/>
    <property type="project" value="UniProtKB-UniRule"/>
</dbReference>
<dbReference type="EC" id="3.6.4.-" evidence="9"/>
<comment type="similarity">
    <text evidence="9">Belongs to the RuvB family.</text>
</comment>
<feature type="region of interest" description="Disordered" evidence="10">
    <location>
        <begin position="1"/>
        <end position="36"/>
    </location>
</feature>
<evidence type="ECO:0000259" key="11">
    <source>
        <dbReference type="SMART" id="SM00382"/>
    </source>
</evidence>
<dbReference type="Pfam" id="PF17864">
    <property type="entry name" value="AAA_lid_4"/>
    <property type="match status" value="1"/>
</dbReference>
<dbReference type="GO" id="GO:0000400">
    <property type="term" value="F:four-way junction DNA binding"/>
    <property type="evidence" value="ECO:0007669"/>
    <property type="project" value="UniProtKB-UniRule"/>
</dbReference>
<evidence type="ECO:0000256" key="6">
    <source>
        <dbReference type="ARBA" id="ARBA00023125"/>
    </source>
</evidence>